<keyword evidence="2" id="KW-1185">Reference proteome</keyword>
<protein>
    <submittedName>
        <fullName evidence="1">Uncharacterized protein</fullName>
    </submittedName>
</protein>
<evidence type="ECO:0000313" key="1">
    <source>
        <dbReference type="EMBL" id="RZS89378.1"/>
    </source>
</evidence>
<dbReference type="EMBL" id="SGXD01000002">
    <property type="protein sequence ID" value="RZS89378.1"/>
    <property type="molecule type" value="Genomic_DNA"/>
</dbReference>
<accession>A0A4Q7NRJ1</accession>
<dbReference type="Proteomes" id="UP000293638">
    <property type="component" value="Unassembled WGS sequence"/>
</dbReference>
<proteinExistence type="predicted"/>
<organism evidence="1 2">
    <name type="scientific">Motilibacter rhizosphaerae</name>
    <dbReference type="NCBI Taxonomy" id="598652"/>
    <lineage>
        <taxon>Bacteria</taxon>
        <taxon>Bacillati</taxon>
        <taxon>Actinomycetota</taxon>
        <taxon>Actinomycetes</taxon>
        <taxon>Motilibacterales</taxon>
        <taxon>Motilibacteraceae</taxon>
        <taxon>Motilibacter</taxon>
    </lineage>
</organism>
<dbReference type="AlphaFoldDB" id="A0A4Q7NRJ1"/>
<reference evidence="1 2" key="1">
    <citation type="submission" date="2019-02" db="EMBL/GenBank/DDBJ databases">
        <title>Genomic Encyclopedia of Type Strains, Phase IV (KMG-IV): sequencing the most valuable type-strain genomes for metagenomic binning, comparative biology and taxonomic classification.</title>
        <authorList>
            <person name="Goeker M."/>
        </authorList>
    </citation>
    <scope>NUCLEOTIDE SEQUENCE [LARGE SCALE GENOMIC DNA]</scope>
    <source>
        <strain evidence="1 2">DSM 45622</strain>
    </source>
</reference>
<comment type="caution">
    <text evidence="1">The sequence shown here is derived from an EMBL/GenBank/DDBJ whole genome shotgun (WGS) entry which is preliminary data.</text>
</comment>
<sequence>MLHVLATLAAAPAQVHVRTGTPVRHLDRSLLPSESGIPERERLLDAYSDACPGVGAIPNRR</sequence>
<gene>
    <name evidence="1" type="ORF">EV189_1141</name>
</gene>
<evidence type="ECO:0000313" key="2">
    <source>
        <dbReference type="Proteomes" id="UP000293638"/>
    </source>
</evidence>
<name>A0A4Q7NRJ1_9ACTN</name>